<feature type="domain" description="TolB N-terminal" evidence="6">
    <location>
        <begin position="27"/>
        <end position="130"/>
    </location>
</feature>
<sequence length="434" mass="47735" precursor="true">MANFARAWILLIFLVPAAVLAEEQDIVIDIVGGIEGATPIAVVPFAYDGQDIGDEVQIAQIISTNLARSGRFDLLPEQDMVAEPSRLEQVQFATWRALGMDYLVLGNIRSAGDERVEVRFELLDVFRGQRSEGRRFQASQANLRLVAHTISDLIYENITGIEGAYNTRIAYVAVDDAENREERKYRLVVADSDGHGGQTILSSDEPLLSPAWSPNRDRIAYVSFEGRRSEIFVQDIATGERERLASFRGINSAPSWSPDGERIAVTLSRDGAANIYLIELGSGEVTALTDHWAIDTEAAWSPDGESLYFTSDRGGRPQIYRMDSDGGNIERVTFEGNYNARPSISPDGEKLAMVHQRDGDFYIAIKDLESETLQVVSDGPADESPSFAPNGEMVIFTAGGREGTKLSTASTLGQAVIPLTPTERDNTRVREPAW</sequence>
<dbReference type="PANTHER" id="PTHR36842:SF1">
    <property type="entry name" value="PROTEIN TOLB"/>
    <property type="match status" value="1"/>
</dbReference>
<proteinExistence type="inferred from homology"/>
<dbReference type="SUPFAM" id="SSF52964">
    <property type="entry name" value="TolB, N-terminal domain"/>
    <property type="match status" value="1"/>
</dbReference>
<name>A0A0X8X7G0_HALHR</name>
<organism evidence="7 8">
    <name type="scientific">Halorhodospira halochloris</name>
    <name type="common">Ectothiorhodospira halochloris</name>
    <dbReference type="NCBI Taxonomy" id="1052"/>
    <lineage>
        <taxon>Bacteria</taxon>
        <taxon>Pseudomonadati</taxon>
        <taxon>Pseudomonadota</taxon>
        <taxon>Gammaproteobacteria</taxon>
        <taxon>Chromatiales</taxon>
        <taxon>Ectothiorhodospiraceae</taxon>
        <taxon>Halorhodospira</taxon>
    </lineage>
</organism>
<keyword evidence="4 5" id="KW-0574">Periplasm</keyword>
<dbReference type="GO" id="GO:0051301">
    <property type="term" value="P:cell division"/>
    <property type="evidence" value="ECO:0007669"/>
    <property type="project" value="UniProtKB-UniRule"/>
</dbReference>
<feature type="signal peptide" evidence="5">
    <location>
        <begin position="1"/>
        <end position="21"/>
    </location>
</feature>
<evidence type="ECO:0000259" key="6">
    <source>
        <dbReference type="Pfam" id="PF04052"/>
    </source>
</evidence>
<keyword evidence="5" id="KW-0131">Cell cycle</keyword>
<dbReference type="HAMAP" id="MF_00671">
    <property type="entry name" value="TolB"/>
    <property type="match status" value="1"/>
</dbReference>
<dbReference type="AlphaFoldDB" id="A0A0X8X7G0"/>
<dbReference type="Pfam" id="PF04052">
    <property type="entry name" value="TolB_N"/>
    <property type="match status" value="1"/>
</dbReference>
<dbReference type="Gene3D" id="3.40.50.10070">
    <property type="entry name" value="TolB, N-terminal domain"/>
    <property type="match status" value="1"/>
</dbReference>
<comment type="function">
    <text evidence="5">Part of the Tol-Pal system, which plays a role in outer membrane invagination during cell division and is important for maintaining outer membrane integrity.</text>
</comment>
<dbReference type="SUPFAM" id="SSF69304">
    <property type="entry name" value="Tricorn protease N-terminal domain"/>
    <property type="match status" value="1"/>
</dbReference>
<evidence type="ECO:0000256" key="1">
    <source>
        <dbReference type="ARBA" id="ARBA00004418"/>
    </source>
</evidence>
<evidence type="ECO:0000313" key="7">
    <source>
        <dbReference type="EMBL" id="BAU56914.1"/>
    </source>
</evidence>
<keyword evidence="5" id="KW-0132">Cell division</keyword>
<dbReference type="GO" id="GO:0042597">
    <property type="term" value="C:periplasmic space"/>
    <property type="evidence" value="ECO:0007669"/>
    <property type="project" value="UniProtKB-SubCell"/>
</dbReference>
<dbReference type="InterPro" id="IPR014167">
    <property type="entry name" value="Tol-Pal_TolB"/>
</dbReference>
<reference evidence="7" key="1">
    <citation type="submission" date="2016-02" db="EMBL/GenBank/DDBJ databases">
        <title>Halorhodospira halochloris DSM-1059 complete genome, version 2.</title>
        <authorList>
            <person name="Tsukatani Y."/>
        </authorList>
    </citation>
    <scope>NUCLEOTIDE SEQUENCE</scope>
    <source>
        <strain evidence="7">DSM 1059</strain>
    </source>
</reference>
<dbReference type="OrthoDB" id="9802240at2"/>
<evidence type="ECO:0000313" key="8">
    <source>
        <dbReference type="Proteomes" id="UP000218890"/>
    </source>
</evidence>
<dbReference type="Proteomes" id="UP000218890">
    <property type="component" value="Chromosome"/>
</dbReference>
<dbReference type="InterPro" id="IPR007195">
    <property type="entry name" value="TolB_N"/>
</dbReference>
<dbReference type="RefSeq" id="WP_096407370.1">
    <property type="nucleotide sequence ID" value="NZ_AP017372.2"/>
</dbReference>
<dbReference type="Gene3D" id="2.120.10.30">
    <property type="entry name" value="TolB, C-terminal domain"/>
    <property type="match status" value="1"/>
</dbReference>
<dbReference type="GO" id="GO:0017038">
    <property type="term" value="P:protein import"/>
    <property type="evidence" value="ECO:0007669"/>
    <property type="project" value="InterPro"/>
</dbReference>
<dbReference type="PANTHER" id="PTHR36842">
    <property type="entry name" value="PROTEIN TOLB HOMOLOG"/>
    <property type="match status" value="1"/>
</dbReference>
<feature type="chain" id="PRO_5008998229" description="Tol-Pal system protein TolB" evidence="5">
    <location>
        <begin position="22"/>
        <end position="434"/>
    </location>
</feature>
<evidence type="ECO:0000256" key="2">
    <source>
        <dbReference type="ARBA" id="ARBA00009820"/>
    </source>
</evidence>
<comment type="similarity">
    <text evidence="2 5">Belongs to the TolB family.</text>
</comment>
<dbReference type="NCBIfam" id="TIGR02800">
    <property type="entry name" value="propeller_TolB"/>
    <property type="match status" value="1"/>
</dbReference>
<dbReference type="InterPro" id="IPR011659">
    <property type="entry name" value="WD40"/>
</dbReference>
<accession>A0A0X8X7G0</accession>
<dbReference type="Pfam" id="PF07676">
    <property type="entry name" value="PD40"/>
    <property type="match status" value="5"/>
</dbReference>
<evidence type="ECO:0000256" key="3">
    <source>
        <dbReference type="ARBA" id="ARBA00022729"/>
    </source>
</evidence>
<keyword evidence="3 5" id="KW-0732">Signal</keyword>
<comment type="subunit">
    <text evidence="5">The Tol-Pal system is composed of five core proteins: the inner membrane proteins TolA, TolQ and TolR, the periplasmic protein TolB and the outer membrane protein Pal. They form a network linking the inner and outer membranes and the peptidoglycan layer.</text>
</comment>
<comment type="subcellular location">
    <subcellularLocation>
        <location evidence="1 5">Periplasm</location>
    </subcellularLocation>
</comment>
<evidence type="ECO:0000256" key="5">
    <source>
        <dbReference type="HAMAP-Rule" id="MF_00671"/>
    </source>
</evidence>
<keyword evidence="8" id="KW-1185">Reference proteome</keyword>
<dbReference type="EMBL" id="AP017372">
    <property type="protein sequence ID" value="BAU56914.1"/>
    <property type="molecule type" value="Genomic_DNA"/>
</dbReference>
<dbReference type="KEGG" id="hhk:HH1059_02380"/>
<gene>
    <name evidence="5 7" type="primary">tolB</name>
    <name evidence="7" type="ORF">HH1059_02380</name>
</gene>
<dbReference type="InterPro" id="IPR011042">
    <property type="entry name" value="6-blade_b-propeller_TolB-like"/>
</dbReference>
<protein>
    <recommendedName>
        <fullName evidence="5">Tol-Pal system protein TolB</fullName>
    </recommendedName>
</protein>
<evidence type="ECO:0000256" key="4">
    <source>
        <dbReference type="ARBA" id="ARBA00022764"/>
    </source>
</evidence>